<protein>
    <submittedName>
        <fullName evidence="2">Uncharacterized protein</fullName>
    </submittedName>
</protein>
<feature type="compositionally biased region" description="Gly residues" evidence="1">
    <location>
        <begin position="33"/>
        <end position="45"/>
    </location>
</feature>
<reference evidence="2 3" key="1">
    <citation type="journal article" date="2019" name="Commun. Biol.">
        <title>The bagworm genome reveals a unique fibroin gene that provides high tensile strength.</title>
        <authorList>
            <person name="Kono N."/>
            <person name="Nakamura H."/>
            <person name="Ohtoshi R."/>
            <person name="Tomita M."/>
            <person name="Numata K."/>
            <person name="Arakawa K."/>
        </authorList>
    </citation>
    <scope>NUCLEOTIDE SEQUENCE [LARGE SCALE GENOMIC DNA]</scope>
</reference>
<accession>A0A4C1XYI0</accession>
<evidence type="ECO:0000256" key="1">
    <source>
        <dbReference type="SAM" id="MobiDB-lite"/>
    </source>
</evidence>
<keyword evidence="3" id="KW-1185">Reference proteome</keyword>
<feature type="compositionally biased region" description="Low complexity" evidence="1">
    <location>
        <begin position="46"/>
        <end position="55"/>
    </location>
</feature>
<dbReference type="EMBL" id="BGZK01000981">
    <property type="protein sequence ID" value="GBP67337.1"/>
    <property type="molecule type" value="Genomic_DNA"/>
</dbReference>
<dbReference type="Proteomes" id="UP000299102">
    <property type="component" value="Unassembled WGS sequence"/>
</dbReference>
<evidence type="ECO:0000313" key="3">
    <source>
        <dbReference type="Proteomes" id="UP000299102"/>
    </source>
</evidence>
<comment type="caution">
    <text evidence="2">The sequence shown here is derived from an EMBL/GenBank/DDBJ whole genome shotgun (WGS) entry which is preliminary data.</text>
</comment>
<sequence>MKEPKSLSVPLASGAAVDTIERFIHEEEPGADRSGGGGGGGGGARPGAAESATPRPRARRRPTIYIILERSFCHGRHMLTLKAQYGVGGIYGVGAHMHTMPTCETCCGRPLHRALRATHQ</sequence>
<name>A0A4C1XYI0_EUMVA</name>
<organism evidence="2 3">
    <name type="scientific">Eumeta variegata</name>
    <name type="common">Bagworm moth</name>
    <name type="synonym">Eumeta japonica</name>
    <dbReference type="NCBI Taxonomy" id="151549"/>
    <lineage>
        <taxon>Eukaryota</taxon>
        <taxon>Metazoa</taxon>
        <taxon>Ecdysozoa</taxon>
        <taxon>Arthropoda</taxon>
        <taxon>Hexapoda</taxon>
        <taxon>Insecta</taxon>
        <taxon>Pterygota</taxon>
        <taxon>Neoptera</taxon>
        <taxon>Endopterygota</taxon>
        <taxon>Lepidoptera</taxon>
        <taxon>Glossata</taxon>
        <taxon>Ditrysia</taxon>
        <taxon>Tineoidea</taxon>
        <taxon>Psychidae</taxon>
        <taxon>Oiketicinae</taxon>
        <taxon>Eumeta</taxon>
    </lineage>
</organism>
<dbReference type="AlphaFoldDB" id="A0A4C1XYI0"/>
<gene>
    <name evidence="2" type="ORF">EVAR_51408_1</name>
</gene>
<feature type="compositionally biased region" description="Basic and acidic residues" evidence="1">
    <location>
        <begin position="22"/>
        <end position="31"/>
    </location>
</feature>
<feature type="region of interest" description="Disordered" evidence="1">
    <location>
        <begin position="22"/>
        <end position="62"/>
    </location>
</feature>
<evidence type="ECO:0000313" key="2">
    <source>
        <dbReference type="EMBL" id="GBP67337.1"/>
    </source>
</evidence>
<proteinExistence type="predicted"/>